<gene>
    <name evidence="1" type="ORF">KHU32_05705</name>
</gene>
<organism evidence="1 2">
    <name type="scientific">Roseococcus pinisoli</name>
    <dbReference type="NCBI Taxonomy" id="2835040"/>
    <lineage>
        <taxon>Bacteria</taxon>
        <taxon>Pseudomonadati</taxon>
        <taxon>Pseudomonadota</taxon>
        <taxon>Alphaproteobacteria</taxon>
        <taxon>Acetobacterales</taxon>
        <taxon>Roseomonadaceae</taxon>
        <taxon>Roseococcus</taxon>
    </lineage>
</organism>
<dbReference type="EMBL" id="JAHCDA010000001">
    <property type="protein sequence ID" value="MBS7810422.1"/>
    <property type="molecule type" value="Genomic_DNA"/>
</dbReference>
<comment type="caution">
    <text evidence="1">The sequence shown here is derived from an EMBL/GenBank/DDBJ whole genome shotgun (WGS) entry which is preliminary data.</text>
</comment>
<proteinExistence type="predicted"/>
<sequence>MGLRPLGSAPASESRQRAMAQVMRVSAGGGQAAPASAVEVVVRLEQGDRDIAFVRSASDGFRLGQRVTLTAGDHPELQASR</sequence>
<dbReference type="RefSeq" id="WP_213669042.1">
    <property type="nucleotide sequence ID" value="NZ_JAHCDA010000001.1"/>
</dbReference>
<protein>
    <submittedName>
        <fullName evidence="1">Uncharacterized protein</fullName>
    </submittedName>
</protein>
<evidence type="ECO:0000313" key="1">
    <source>
        <dbReference type="EMBL" id="MBS7810422.1"/>
    </source>
</evidence>
<evidence type="ECO:0000313" key="2">
    <source>
        <dbReference type="Proteomes" id="UP000766336"/>
    </source>
</evidence>
<keyword evidence="2" id="KW-1185">Reference proteome</keyword>
<dbReference type="Proteomes" id="UP000766336">
    <property type="component" value="Unassembled WGS sequence"/>
</dbReference>
<accession>A0ABS5QAA2</accession>
<reference evidence="1 2" key="1">
    <citation type="submission" date="2021-05" db="EMBL/GenBank/DDBJ databases">
        <title>Roseococcus sp. XZZS9, whole genome shotgun sequencing project.</title>
        <authorList>
            <person name="Zhao G."/>
            <person name="Shen L."/>
        </authorList>
    </citation>
    <scope>NUCLEOTIDE SEQUENCE [LARGE SCALE GENOMIC DNA]</scope>
    <source>
        <strain evidence="1 2">XZZS9</strain>
    </source>
</reference>
<name>A0ABS5QAA2_9PROT</name>